<dbReference type="AlphaFoldDB" id="G3HBN2"/>
<dbReference type="EMBL" id="JH000273">
    <property type="protein sequence ID" value="EGW04421.1"/>
    <property type="molecule type" value="Genomic_DNA"/>
</dbReference>
<organism evidence="1 2">
    <name type="scientific">Cricetulus griseus</name>
    <name type="common">Chinese hamster</name>
    <name type="synonym">Cricetulus barabensis griseus</name>
    <dbReference type="NCBI Taxonomy" id="10029"/>
    <lineage>
        <taxon>Eukaryota</taxon>
        <taxon>Metazoa</taxon>
        <taxon>Chordata</taxon>
        <taxon>Craniata</taxon>
        <taxon>Vertebrata</taxon>
        <taxon>Euteleostomi</taxon>
        <taxon>Mammalia</taxon>
        <taxon>Eutheria</taxon>
        <taxon>Euarchontoglires</taxon>
        <taxon>Glires</taxon>
        <taxon>Rodentia</taxon>
        <taxon>Myomorpha</taxon>
        <taxon>Muroidea</taxon>
        <taxon>Cricetidae</taxon>
        <taxon>Cricetinae</taxon>
        <taxon>Cricetulus</taxon>
    </lineage>
</organism>
<evidence type="ECO:0000313" key="1">
    <source>
        <dbReference type="EMBL" id="EGW04421.1"/>
    </source>
</evidence>
<proteinExistence type="predicted"/>
<name>G3HBN2_CRIGR</name>
<dbReference type="Proteomes" id="UP000001075">
    <property type="component" value="Unassembled WGS sequence"/>
</dbReference>
<dbReference type="InParanoid" id="G3HBN2"/>
<protein>
    <submittedName>
        <fullName evidence="1">Uncharacterized protein</fullName>
    </submittedName>
</protein>
<gene>
    <name evidence="1" type="ORF">I79_007936</name>
</gene>
<evidence type="ECO:0000313" key="2">
    <source>
        <dbReference type="Proteomes" id="UP000001075"/>
    </source>
</evidence>
<accession>G3HBN2</accession>
<reference evidence="2" key="1">
    <citation type="journal article" date="2011" name="Nat. Biotechnol.">
        <title>The genomic sequence of the Chinese hamster ovary (CHO)-K1 cell line.</title>
        <authorList>
            <person name="Xu X."/>
            <person name="Nagarajan H."/>
            <person name="Lewis N.E."/>
            <person name="Pan S."/>
            <person name="Cai Z."/>
            <person name="Liu X."/>
            <person name="Chen W."/>
            <person name="Xie M."/>
            <person name="Wang W."/>
            <person name="Hammond S."/>
            <person name="Andersen M.R."/>
            <person name="Neff N."/>
            <person name="Passarelli B."/>
            <person name="Koh W."/>
            <person name="Fan H.C."/>
            <person name="Wang J."/>
            <person name="Gui Y."/>
            <person name="Lee K.H."/>
            <person name="Betenbaugh M.J."/>
            <person name="Quake S.R."/>
            <person name="Famili I."/>
            <person name="Palsson B.O."/>
            <person name="Wang J."/>
        </authorList>
    </citation>
    <scope>NUCLEOTIDE SEQUENCE [LARGE SCALE GENOMIC DNA]</scope>
    <source>
        <strain evidence="2">CHO K1 cell line</strain>
    </source>
</reference>
<sequence length="68" mass="7499">MSISLRQVPVSCLIALSVHVPREECSKTHKNSAVPGHLDMALLLCQLFMLSHLRIHAPSHQIYGKASP</sequence>